<dbReference type="EMBL" id="ASPP01018833">
    <property type="protein sequence ID" value="ETO15737.1"/>
    <property type="molecule type" value="Genomic_DNA"/>
</dbReference>
<evidence type="ECO:0000313" key="2">
    <source>
        <dbReference type="EMBL" id="ETO15737.1"/>
    </source>
</evidence>
<sequence>KIYSRIISSFFRNETLKFKKKQRKEKPKKKDTVVKLVNNNNKDSNEITLLSFGGKRNTHCLCVRNSLKMEAEEEKKNELNKTVKTQKNKQQTQKALTLTDKIISPNFTKPNHLQEYRYVKFENSDTIKSHRETVCTSISLKKRKKEIIMLVNTFFAIFKCLSIPKPSKTTETNNYNGLIEFFLFQFSLVDQIVLIQTFSFFLLFKKAELYKLLEIFCLNNI</sequence>
<feature type="non-terminal residue" evidence="2">
    <location>
        <position position="221"/>
    </location>
</feature>
<accession>X6MQL2</accession>
<feature type="non-terminal residue" evidence="2">
    <location>
        <position position="1"/>
    </location>
</feature>
<evidence type="ECO:0000256" key="1">
    <source>
        <dbReference type="SAM" id="Phobius"/>
    </source>
</evidence>
<keyword evidence="1" id="KW-1133">Transmembrane helix</keyword>
<dbReference type="AlphaFoldDB" id="X6MQL2"/>
<feature type="transmembrane region" description="Helical" evidence="1">
    <location>
        <begin position="184"/>
        <end position="204"/>
    </location>
</feature>
<gene>
    <name evidence="2" type="ORF">RFI_21627</name>
</gene>
<keyword evidence="1" id="KW-0812">Transmembrane</keyword>
<comment type="caution">
    <text evidence="2">The sequence shown here is derived from an EMBL/GenBank/DDBJ whole genome shotgun (WGS) entry which is preliminary data.</text>
</comment>
<protein>
    <submittedName>
        <fullName evidence="2">Uncharacterized protein</fullName>
    </submittedName>
</protein>
<feature type="transmembrane region" description="Helical" evidence="1">
    <location>
        <begin position="147"/>
        <end position="164"/>
    </location>
</feature>
<keyword evidence="3" id="KW-1185">Reference proteome</keyword>
<proteinExistence type="predicted"/>
<evidence type="ECO:0000313" key="3">
    <source>
        <dbReference type="Proteomes" id="UP000023152"/>
    </source>
</evidence>
<reference evidence="2 3" key="1">
    <citation type="journal article" date="2013" name="Curr. Biol.">
        <title>The Genome of the Foraminiferan Reticulomyxa filosa.</title>
        <authorList>
            <person name="Glockner G."/>
            <person name="Hulsmann N."/>
            <person name="Schleicher M."/>
            <person name="Noegel A.A."/>
            <person name="Eichinger L."/>
            <person name="Gallinger C."/>
            <person name="Pawlowski J."/>
            <person name="Sierra R."/>
            <person name="Euteneuer U."/>
            <person name="Pillet L."/>
            <person name="Moustafa A."/>
            <person name="Platzer M."/>
            <person name="Groth M."/>
            <person name="Szafranski K."/>
            <person name="Schliwa M."/>
        </authorList>
    </citation>
    <scope>NUCLEOTIDE SEQUENCE [LARGE SCALE GENOMIC DNA]</scope>
</reference>
<organism evidence="2 3">
    <name type="scientific">Reticulomyxa filosa</name>
    <dbReference type="NCBI Taxonomy" id="46433"/>
    <lineage>
        <taxon>Eukaryota</taxon>
        <taxon>Sar</taxon>
        <taxon>Rhizaria</taxon>
        <taxon>Retaria</taxon>
        <taxon>Foraminifera</taxon>
        <taxon>Monothalamids</taxon>
        <taxon>Reticulomyxidae</taxon>
        <taxon>Reticulomyxa</taxon>
    </lineage>
</organism>
<name>X6MQL2_RETFI</name>
<keyword evidence="1" id="KW-0472">Membrane</keyword>
<dbReference type="Proteomes" id="UP000023152">
    <property type="component" value="Unassembled WGS sequence"/>
</dbReference>